<evidence type="ECO:0000256" key="1">
    <source>
        <dbReference type="SAM" id="Phobius"/>
    </source>
</evidence>
<evidence type="ECO:0000313" key="3">
    <source>
        <dbReference type="Proteomes" id="UP001432360"/>
    </source>
</evidence>
<feature type="transmembrane region" description="Helical" evidence="1">
    <location>
        <begin position="12"/>
        <end position="29"/>
    </location>
</feature>
<gene>
    <name evidence="2" type="ORF">RB548_30650</name>
</gene>
<proteinExistence type="predicted"/>
<dbReference type="RefSeq" id="WP_331376138.1">
    <property type="nucleotide sequence ID" value="NZ_CP133152.1"/>
</dbReference>
<sequence length="247" mass="26595">MTNVFKESAAPYVLVLLLSLAGWMFNSAIENASKLRVVEYRVEDGTTGGVATKTIFLRNRSMSGAVNAGNFLITCVLPGGGKPCLAKLPTVGTEAQFLQSGNVILASNPSVIPDDKVAVPALIPPRGAVAYRIGVSDVKASLRLVYNVEFDPVLNKQADAEIMLVEDRKFDWSNWNDASDHILAFVLGNYIPLLFSGIVVLTGSIAIWLVIQLLSSIFTSSKKETENKTVLKVTVGGITHDVTVEEV</sequence>
<dbReference type="EMBL" id="CP133152">
    <property type="protein sequence ID" value="WVT07119.1"/>
    <property type="molecule type" value="Genomic_DNA"/>
</dbReference>
<name>A0ABZ2BMT9_9HYPH</name>
<keyword evidence="1" id="KW-1133">Transmembrane helix</keyword>
<reference evidence="2" key="1">
    <citation type="submission" date="2023-08" db="EMBL/GenBank/DDBJ databases">
        <title>Complete genome sequence of Sinorhizobium chiapanecum ITTG S70 isolated from Acaciella angustissima nodules in Chiapas-Mexico.</title>
        <authorList>
            <person name="Rincon-Rosales R."/>
            <person name="Rogel M.A."/>
            <person name="Rincon-Medina C.I."/>
            <person name="Guerrero G."/>
            <person name="Manzano-Gomez L.A."/>
            <person name="Lopez-Lopez A."/>
            <person name="Rincon Molina F.A."/>
            <person name="Martinez-Romero E."/>
        </authorList>
    </citation>
    <scope>NUCLEOTIDE SEQUENCE</scope>
    <source>
        <strain evidence="2">ITTG S70</strain>
        <plasmid evidence="2">pSchITTGS70d</plasmid>
    </source>
</reference>
<geneLocation type="plasmid" evidence="2 3">
    <name>pSchITTGS70d</name>
</geneLocation>
<keyword evidence="1" id="KW-0812">Transmembrane</keyword>
<accession>A0ABZ2BMT9</accession>
<organism evidence="2 3">
    <name type="scientific">Sinorhizobium chiapasense</name>
    <dbReference type="NCBI Taxonomy" id="501572"/>
    <lineage>
        <taxon>Bacteria</taxon>
        <taxon>Pseudomonadati</taxon>
        <taxon>Pseudomonadota</taxon>
        <taxon>Alphaproteobacteria</taxon>
        <taxon>Hyphomicrobiales</taxon>
        <taxon>Rhizobiaceae</taxon>
        <taxon>Sinorhizobium/Ensifer group</taxon>
        <taxon>Sinorhizobium</taxon>
    </lineage>
</organism>
<keyword evidence="3" id="KW-1185">Reference proteome</keyword>
<keyword evidence="2" id="KW-0614">Plasmid</keyword>
<keyword evidence="1" id="KW-0472">Membrane</keyword>
<feature type="transmembrane region" description="Helical" evidence="1">
    <location>
        <begin position="190"/>
        <end position="214"/>
    </location>
</feature>
<evidence type="ECO:0000313" key="2">
    <source>
        <dbReference type="EMBL" id="WVT07119.1"/>
    </source>
</evidence>
<protein>
    <submittedName>
        <fullName evidence="2">Uncharacterized protein</fullName>
    </submittedName>
</protein>
<dbReference type="Proteomes" id="UP001432360">
    <property type="component" value="Plasmid pSchITTGS70d"/>
</dbReference>